<evidence type="ECO:0000313" key="1">
    <source>
        <dbReference type="EMBL" id="KAF9503194.1"/>
    </source>
</evidence>
<reference evidence="1" key="1">
    <citation type="journal article" date="2020" name="Nat. Commun.">
        <title>Large-scale genome sequencing of mycorrhizal fungi provides insights into the early evolution of symbiotic traits.</title>
        <authorList>
            <person name="Miyauchi S."/>
            <person name="Kiss E."/>
            <person name="Kuo A."/>
            <person name="Drula E."/>
            <person name="Kohler A."/>
            <person name="Sanchez-Garcia M."/>
            <person name="Morin E."/>
            <person name="Andreopoulos B."/>
            <person name="Barry K.W."/>
            <person name="Bonito G."/>
            <person name="Buee M."/>
            <person name="Carver A."/>
            <person name="Chen C."/>
            <person name="Cichocki N."/>
            <person name="Clum A."/>
            <person name="Culley D."/>
            <person name="Crous P.W."/>
            <person name="Fauchery L."/>
            <person name="Girlanda M."/>
            <person name="Hayes R.D."/>
            <person name="Keri Z."/>
            <person name="LaButti K."/>
            <person name="Lipzen A."/>
            <person name="Lombard V."/>
            <person name="Magnuson J."/>
            <person name="Maillard F."/>
            <person name="Murat C."/>
            <person name="Nolan M."/>
            <person name="Ohm R.A."/>
            <person name="Pangilinan J."/>
            <person name="Pereira M.F."/>
            <person name="Perotto S."/>
            <person name="Peter M."/>
            <person name="Pfister S."/>
            <person name="Riley R."/>
            <person name="Sitrit Y."/>
            <person name="Stielow J.B."/>
            <person name="Szollosi G."/>
            <person name="Zifcakova L."/>
            <person name="Stursova M."/>
            <person name="Spatafora J.W."/>
            <person name="Tedersoo L."/>
            <person name="Vaario L.M."/>
            <person name="Yamada A."/>
            <person name="Yan M."/>
            <person name="Wang P."/>
            <person name="Xu J."/>
            <person name="Bruns T."/>
            <person name="Baldrian P."/>
            <person name="Vilgalys R."/>
            <person name="Dunand C."/>
            <person name="Henrissat B."/>
            <person name="Grigoriev I.V."/>
            <person name="Hibbett D."/>
            <person name="Nagy L.G."/>
            <person name="Martin F.M."/>
        </authorList>
    </citation>
    <scope>NUCLEOTIDE SEQUENCE</scope>
    <source>
        <strain evidence="1">UP504</strain>
    </source>
</reference>
<protein>
    <submittedName>
        <fullName evidence="1">Uncharacterized protein</fullName>
    </submittedName>
</protein>
<sequence>MPLPLPLALPHLPPRPLHLFLDSDVTPPCPVAPVRHPPCPGPSYRRSAPVPLSLVLSPCLENPQEHLGVCLFPQEATGSPQGSKNGDVILLHHCGTIRANKIGTEPPNRPDRQGGCLSPFDIQLEGDPLCLHGAIFGRGHHHVNDALGPHNDTPVADSAKTMALPISTKTIPVARSSWAVITAKSRAFSSLFASPTQLGAGVLFDSLSGRTIVYSQAEAESKEGGAIPHILAGSLVNNQVESFQYKNDLVNCLGVTEVRYMQEAYINAHSMAEVKELLAIGPIPYLIPLDAIDEMLDYKRFPALIDPRPGPQQSRPMTSVEFDTEWLSRRLYSAHQGNPASVTIGMRRMEMQLITHKTPVKGTLLSFNLNIWPTIGGTMNSDIRQIARWAIADLSSSSVSSNLESFACTKVRPAW</sequence>
<proteinExistence type="predicted"/>
<gene>
    <name evidence="1" type="ORF">BS47DRAFT_1369725</name>
</gene>
<dbReference type="EMBL" id="MU129418">
    <property type="protein sequence ID" value="KAF9503194.1"/>
    <property type="molecule type" value="Genomic_DNA"/>
</dbReference>
<accession>A0A9P6ACE6</accession>
<dbReference type="Proteomes" id="UP000886523">
    <property type="component" value="Unassembled WGS sequence"/>
</dbReference>
<organism evidence="1 2">
    <name type="scientific">Hydnum rufescens UP504</name>
    <dbReference type="NCBI Taxonomy" id="1448309"/>
    <lineage>
        <taxon>Eukaryota</taxon>
        <taxon>Fungi</taxon>
        <taxon>Dikarya</taxon>
        <taxon>Basidiomycota</taxon>
        <taxon>Agaricomycotina</taxon>
        <taxon>Agaricomycetes</taxon>
        <taxon>Cantharellales</taxon>
        <taxon>Hydnaceae</taxon>
        <taxon>Hydnum</taxon>
    </lineage>
</organism>
<comment type="caution">
    <text evidence="1">The sequence shown here is derived from an EMBL/GenBank/DDBJ whole genome shotgun (WGS) entry which is preliminary data.</text>
</comment>
<evidence type="ECO:0000313" key="2">
    <source>
        <dbReference type="Proteomes" id="UP000886523"/>
    </source>
</evidence>
<dbReference type="AlphaFoldDB" id="A0A9P6ACE6"/>
<keyword evidence="2" id="KW-1185">Reference proteome</keyword>
<name>A0A9P6ACE6_9AGAM</name>